<dbReference type="RefSeq" id="WP_242161044.1">
    <property type="nucleotide sequence ID" value="NZ_CP131914.1"/>
</dbReference>
<keyword evidence="1" id="KW-0805">Transcription regulation</keyword>
<name>A0AAU8I3W8_9XANT</name>
<protein>
    <submittedName>
        <fullName evidence="6">Helix-turn-helix domain-containing protein</fullName>
    </submittedName>
    <submittedName>
        <fullName evidence="5">Helix-turn-helix transcriptional regulator</fullName>
    </submittedName>
</protein>
<keyword evidence="2" id="KW-0238">DNA-binding</keyword>
<keyword evidence="7" id="KW-1185">Reference proteome</keyword>
<dbReference type="InterPro" id="IPR036390">
    <property type="entry name" value="WH_DNA-bd_sf"/>
</dbReference>
<evidence type="ECO:0000259" key="4">
    <source>
        <dbReference type="PROSITE" id="PS51118"/>
    </source>
</evidence>
<reference evidence="5 7" key="1">
    <citation type="journal article" date="2022" name="Curr. Microbiol.">
        <title>Xanthomonas indica sp. nov., a Novel Member of Non-Pathogenic Xanthomonas Community from Healthy Rice Seeds.</title>
        <authorList>
            <person name="Rana R."/>
            <person name="Madhavan V.N."/>
            <person name="Saroha T."/>
            <person name="Bansal K."/>
            <person name="Kaur A."/>
            <person name="Sonti R.V."/>
            <person name="Patel H.K."/>
            <person name="Patil P.B."/>
        </authorList>
    </citation>
    <scope>NUCLEOTIDE SEQUENCE [LARGE SCALE GENOMIC DNA]</scope>
    <source>
        <strain evidence="5 7">PPL560</strain>
    </source>
</reference>
<dbReference type="Pfam" id="PF01638">
    <property type="entry name" value="HxlR"/>
    <property type="match status" value="1"/>
</dbReference>
<dbReference type="SUPFAM" id="SSF46785">
    <property type="entry name" value="Winged helix' DNA-binding domain"/>
    <property type="match status" value="1"/>
</dbReference>
<proteinExistence type="predicted"/>
<dbReference type="GO" id="GO:0003677">
    <property type="term" value="F:DNA binding"/>
    <property type="evidence" value="ECO:0007669"/>
    <property type="project" value="UniProtKB-KW"/>
</dbReference>
<evidence type="ECO:0000256" key="1">
    <source>
        <dbReference type="ARBA" id="ARBA00023015"/>
    </source>
</evidence>
<evidence type="ECO:0000256" key="3">
    <source>
        <dbReference type="ARBA" id="ARBA00023163"/>
    </source>
</evidence>
<keyword evidence="3" id="KW-0804">Transcription</keyword>
<dbReference type="KEGG" id="xin:Q7W82_17760"/>
<reference evidence="5" key="2">
    <citation type="submission" date="2022-01" db="EMBL/GenBank/DDBJ databases">
        <authorList>
            <person name="Rana R."/>
            <person name="Patil P.B."/>
        </authorList>
    </citation>
    <scope>NUCLEOTIDE SEQUENCE</scope>
    <source>
        <strain evidence="5">PPL560</strain>
    </source>
</reference>
<evidence type="ECO:0000313" key="6">
    <source>
        <dbReference type="EMBL" id="XCI80085.1"/>
    </source>
</evidence>
<dbReference type="AlphaFoldDB" id="A0AAU8I3W8"/>
<dbReference type="PROSITE" id="PS51118">
    <property type="entry name" value="HTH_HXLR"/>
    <property type="match status" value="1"/>
</dbReference>
<dbReference type="PANTHER" id="PTHR33204:SF29">
    <property type="entry name" value="TRANSCRIPTIONAL REGULATOR"/>
    <property type="match status" value="1"/>
</dbReference>
<reference evidence="6" key="3">
    <citation type="submission" date="2023-08" db="EMBL/GenBank/DDBJ databases">
        <title>Complete genome sequence of Xanthomonas indica.</title>
        <authorList>
            <person name="Patil P.B."/>
            <person name="Rana R."/>
        </authorList>
    </citation>
    <scope>NUCLEOTIDE SEQUENCE</scope>
    <source>
        <strain evidence="6">PPL560</strain>
    </source>
</reference>
<dbReference type="PANTHER" id="PTHR33204">
    <property type="entry name" value="TRANSCRIPTIONAL REGULATOR, MARR FAMILY"/>
    <property type="match status" value="1"/>
</dbReference>
<sequence>MANATFSCGLEAALSVLGGKWKPLILYHLAKRVHRYGELRRAIGGVTDKVLIQQLKELERDQVVARTDFQEIPPRVEYALTPFGQSLAAALAGLCEWGTQHMQMVERISARRASAVSKSRSNA</sequence>
<evidence type="ECO:0000313" key="5">
    <source>
        <dbReference type="EMBL" id="MCI2263346.1"/>
    </source>
</evidence>
<organism evidence="6">
    <name type="scientific">Xanthomonas indica</name>
    <dbReference type="NCBI Taxonomy" id="2912242"/>
    <lineage>
        <taxon>Bacteria</taxon>
        <taxon>Pseudomonadati</taxon>
        <taxon>Pseudomonadota</taxon>
        <taxon>Gammaproteobacteria</taxon>
        <taxon>Lysobacterales</taxon>
        <taxon>Lysobacteraceae</taxon>
        <taxon>Xanthomonas</taxon>
    </lineage>
</organism>
<dbReference type="InterPro" id="IPR036388">
    <property type="entry name" value="WH-like_DNA-bd_sf"/>
</dbReference>
<dbReference type="Gene3D" id="1.10.10.10">
    <property type="entry name" value="Winged helix-like DNA-binding domain superfamily/Winged helix DNA-binding domain"/>
    <property type="match status" value="1"/>
</dbReference>
<dbReference type="InterPro" id="IPR002577">
    <property type="entry name" value="HTH_HxlR"/>
</dbReference>
<gene>
    <name evidence="5" type="ORF">L3V74_17575</name>
    <name evidence="6" type="ORF">Q7W82_17760</name>
</gene>
<evidence type="ECO:0000256" key="2">
    <source>
        <dbReference type="ARBA" id="ARBA00023125"/>
    </source>
</evidence>
<accession>A0AAU8I3W8</accession>
<dbReference type="Proteomes" id="UP001430647">
    <property type="component" value="Unassembled WGS sequence"/>
</dbReference>
<dbReference type="EMBL" id="JAKJPQ010000016">
    <property type="protein sequence ID" value="MCI2263346.1"/>
    <property type="molecule type" value="Genomic_DNA"/>
</dbReference>
<dbReference type="EMBL" id="CP131914">
    <property type="protein sequence ID" value="XCI80085.1"/>
    <property type="molecule type" value="Genomic_DNA"/>
</dbReference>
<evidence type="ECO:0000313" key="7">
    <source>
        <dbReference type="Proteomes" id="UP001430647"/>
    </source>
</evidence>
<feature type="domain" description="HTH hxlR-type" evidence="4">
    <location>
        <begin position="8"/>
        <end position="106"/>
    </location>
</feature>